<dbReference type="KEGG" id="bid:Bind_2413"/>
<dbReference type="GO" id="GO:0003677">
    <property type="term" value="F:DNA binding"/>
    <property type="evidence" value="ECO:0007669"/>
    <property type="project" value="InterPro"/>
</dbReference>
<feature type="domain" description="HTH cro/C1-type" evidence="1">
    <location>
        <begin position="73"/>
        <end position="127"/>
    </location>
</feature>
<dbReference type="InterPro" id="IPR010982">
    <property type="entry name" value="Lambda_DNA-bd_dom_sf"/>
</dbReference>
<keyword evidence="3" id="KW-1185">Reference proteome</keyword>
<dbReference type="eggNOG" id="COG1396">
    <property type="taxonomic scope" value="Bacteria"/>
</dbReference>
<dbReference type="Pfam" id="PF01381">
    <property type="entry name" value="HTH_3"/>
    <property type="match status" value="1"/>
</dbReference>
<sequence>MRAPQIIRTAAGEELVVIPKSDYDELIAAYSEAEEDAADLAIYDARKKELEEGSNAALPAEVSASLLRGDSLLKAFRKWRGMTQIDLAKAAGLGQGYLSDLESRRRGGTPETLASLATALDIDPAWLVE</sequence>
<reference evidence="2 3" key="2">
    <citation type="journal article" date="2010" name="J. Bacteriol.">
        <title>Complete genome sequence of Beijerinckia indica subsp. indica.</title>
        <authorList>
            <person name="Tamas I."/>
            <person name="Dedysh S.N."/>
            <person name="Liesack W."/>
            <person name="Stott M.B."/>
            <person name="Alam M."/>
            <person name="Murrell J.C."/>
            <person name="Dunfield P.F."/>
        </authorList>
    </citation>
    <scope>NUCLEOTIDE SEQUENCE [LARGE SCALE GENOMIC DNA]</scope>
    <source>
        <strain evidence="3">ATCC 9039 / DSM 1715 / NCIMB 8712</strain>
    </source>
</reference>
<proteinExistence type="predicted"/>
<dbReference type="OrthoDB" id="407979at2"/>
<evidence type="ECO:0000259" key="1">
    <source>
        <dbReference type="PROSITE" id="PS50943"/>
    </source>
</evidence>
<dbReference type="SUPFAM" id="SSF47413">
    <property type="entry name" value="lambda repressor-like DNA-binding domains"/>
    <property type="match status" value="1"/>
</dbReference>
<evidence type="ECO:0000313" key="3">
    <source>
        <dbReference type="Proteomes" id="UP000001695"/>
    </source>
</evidence>
<dbReference type="PROSITE" id="PS50943">
    <property type="entry name" value="HTH_CROC1"/>
    <property type="match status" value="1"/>
</dbReference>
<protein>
    <submittedName>
        <fullName evidence="2">Helix-turn-helix domain protein</fullName>
    </submittedName>
</protein>
<dbReference type="EMBL" id="CP001016">
    <property type="protein sequence ID" value="ACB96023.1"/>
    <property type="molecule type" value="Genomic_DNA"/>
</dbReference>
<gene>
    <name evidence="2" type="ordered locus">Bind_2413</name>
</gene>
<dbReference type="SMART" id="SM00530">
    <property type="entry name" value="HTH_XRE"/>
    <property type="match status" value="1"/>
</dbReference>
<reference evidence="3" key="1">
    <citation type="submission" date="2008-03" db="EMBL/GenBank/DDBJ databases">
        <title>Complete sequence of chromosome of Beijerinckia indica subsp. indica ATCC 9039.</title>
        <authorList>
            <consortium name="US DOE Joint Genome Institute"/>
            <person name="Copeland A."/>
            <person name="Lucas S."/>
            <person name="Lapidus A."/>
            <person name="Glavina del Rio T."/>
            <person name="Dalin E."/>
            <person name="Tice H."/>
            <person name="Bruce D."/>
            <person name="Goodwin L."/>
            <person name="Pitluck S."/>
            <person name="LaButti K."/>
            <person name="Schmutz J."/>
            <person name="Larimer F."/>
            <person name="Land M."/>
            <person name="Hauser L."/>
            <person name="Kyrpides N."/>
            <person name="Mikhailova N."/>
            <person name="Dunfield P.F."/>
            <person name="Dedysh S.N."/>
            <person name="Liesack W."/>
            <person name="Saw J.H."/>
            <person name="Alam M."/>
            <person name="Chen Y."/>
            <person name="Murrell J.C."/>
            <person name="Richardson P."/>
        </authorList>
    </citation>
    <scope>NUCLEOTIDE SEQUENCE [LARGE SCALE GENOMIC DNA]</scope>
    <source>
        <strain evidence="3">ATCC 9039 / DSM 1715 / NCIMB 8712</strain>
    </source>
</reference>
<dbReference type="RefSeq" id="WP_012385376.1">
    <property type="nucleotide sequence ID" value="NC_010581.1"/>
</dbReference>
<accession>B2IHY0</accession>
<dbReference type="Gene3D" id="1.10.260.40">
    <property type="entry name" value="lambda repressor-like DNA-binding domains"/>
    <property type="match status" value="1"/>
</dbReference>
<dbReference type="STRING" id="395963.Bind_2413"/>
<dbReference type="HOGENOM" id="CLU_136757_2_1_5"/>
<evidence type="ECO:0000313" key="2">
    <source>
        <dbReference type="EMBL" id="ACB96023.1"/>
    </source>
</evidence>
<dbReference type="InterPro" id="IPR001387">
    <property type="entry name" value="Cro/C1-type_HTH"/>
</dbReference>
<dbReference type="AlphaFoldDB" id="B2IHY0"/>
<dbReference type="Proteomes" id="UP000001695">
    <property type="component" value="Chromosome"/>
</dbReference>
<name>B2IHY0_BEII9</name>
<dbReference type="CDD" id="cd00093">
    <property type="entry name" value="HTH_XRE"/>
    <property type="match status" value="1"/>
</dbReference>
<organism evidence="2 3">
    <name type="scientific">Beijerinckia indica subsp. indica (strain ATCC 9039 / DSM 1715 / NCIMB 8712)</name>
    <dbReference type="NCBI Taxonomy" id="395963"/>
    <lineage>
        <taxon>Bacteria</taxon>
        <taxon>Pseudomonadati</taxon>
        <taxon>Pseudomonadota</taxon>
        <taxon>Alphaproteobacteria</taxon>
        <taxon>Hyphomicrobiales</taxon>
        <taxon>Beijerinckiaceae</taxon>
        <taxon>Beijerinckia</taxon>
    </lineage>
</organism>